<evidence type="ECO:0000256" key="8">
    <source>
        <dbReference type="ARBA" id="ARBA00023209"/>
    </source>
</evidence>
<comment type="caution">
    <text evidence="13">The sequence shown here is derived from an EMBL/GenBank/DDBJ whole genome shotgun (WGS) entry which is preliminary data.</text>
</comment>
<dbReference type="GO" id="GO:0005886">
    <property type="term" value="C:plasma membrane"/>
    <property type="evidence" value="ECO:0007669"/>
    <property type="project" value="UniProtKB-SubCell"/>
</dbReference>
<dbReference type="InterPro" id="IPR003817">
    <property type="entry name" value="PS_Dcarbxylase"/>
</dbReference>
<dbReference type="PANTHER" id="PTHR10067">
    <property type="entry name" value="PHOSPHATIDYLSERINE DECARBOXYLASE"/>
    <property type="match status" value="1"/>
</dbReference>
<comment type="catalytic activity">
    <reaction evidence="12">
        <text>a 1,2-diacyl-sn-glycero-3-phospho-L-serine + H(+) = a 1,2-diacyl-sn-glycero-3-phosphoethanolamine + CO2</text>
        <dbReference type="Rhea" id="RHEA:20828"/>
        <dbReference type="ChEBI" id="CHEBI:15378"/>
        <dbReference type="ChEBI" id="CHEBI:16526"/>
        <dbReference type="ChEBI" id="CHEBI:57262"/>
        <dbReference type="ChEBI" id="CHEBI:64612"/>
        <dbReference type="EC" id="4.1.1.65"/>
    </reaction>
</comment>
<feature type="active site" description="Charge relay system; for autoendoproteolytic cleavage activity" evidence="12">
    <location>
        <position position="148"/>
    </location>
</feature>
<proteinExistence type="inferred from homology"/>
<evidence type="ECO:0000256" key="2">
    <source>
        <dbReference type="ARBA" id="ARBA00022475"/>
    </source>
</evidence>
<dbReference type="InterPro" id="IPR033178">
    <property type="entry name" value="PSD_type1_pro"/>
</dbReference>
<comment type="pathway">
    <text evidence="12">Phospholipid metabolism; phosphatidylethanolamine biosynthesis; phosphatidylethanolamine from CDP-diacylglycerol: step 2/2.</text>
</comment>
<dbReference type="NCBIfam" id="TIGR00163">
    <property type="entry name" value="PS_decarb"/>
    <property type="match status" value="1"/>
</dbReference>
<keyword evidence="8 12" id="KW-0594">Phospholipid biosynthesis</keyword>
<keyword evidence="7 12" id="KW-0865">Zymogen</keyword>
<organism evidence="13 14">
    <name type="scientific">Kushneria indalinina DSM 14324</name>
    <dbReference type="NCBI Taxonomy" id="1122140"/>
    <lineage>
        <taxon>Bacteria</taxon>
        <taxon>Pseudomonadati</taxon>
        <taxon>Pseudomonadota</taxon>
        <taxon>Gammaproteobacteria</taxon>
        <taxon>Oceanospirillales</taxon>
        <taxon>Halomonadaceae</taxon>
        <taxon>Kushneria</taxon>
    </lineage>
</organism>
<feature type="modified residue" description="Pyruvic acid (Ser); by autocatalysis" evidence="12">
    <location>
        <position position="250"/>
    </location>
</feature>
<evidence type="ECO:0000256" key="11">
    <source>
        <dbReference type="ARBA" id="ARBA00023317"/>
    </source>
</evidence>
<keyword evidence="10 12" id="KW-1208">Phospholipid metabolism</keyword>
<evidence type="ECO:0000256" key="5">
    <source>
        <dbReference type="ARBA" id="ARBA00023098"/>
    </source>
</evidence>
<keyword evidence="14" id="KW-1185">Reference proteome</keyword>
<dbReference type="UniPathway" id="UPA00558">
    <property type="reaction ID" value="UER00616"/>
</dbReference>
<feature type="active site" description="Charge relay system; for autoendoproteolytic cleavage activity" evidence="12">
    <location>
        <position position="250"/>
    </location>
</feature>
<accession>A0A3D9DUG7</accession>
<evidence type="ECO:0000313" key="14">
    <source>
        <dbReference type="Proteomes" id="UP000256334"/>
    </source>
</evidence>
<evidence type="ECO:0000256" key="1">
    <source>
        <dbReference type="ARBA" id="ARBA00005189"/>
    </source>
</evidence>
<evidence type="ECO:0000256" key="6">
    <source>
        <dbReference type="ARBA" id="ARBA00023136"/>
    </source>
</evidence>
<comment type="pathway">
    <text evidence="1">Lipid metabolism.</text>
</comment>
<dbReference type="GO" id="GO:0006646">
    <property type="term" value="P:phosphatidylethanolamine biosynthetic process"/>
    <property type="evidence" value="ECO:0007669"/>
    <property type="project" value="UniProtKB-UniRule"/>
</dbReference>
<feature type="chain" id="PRO_5023374986" description="Phosphatidylserine decarboxylase alpha chain" evidence="12">
    <location>
        <begin position="250"/>
        <end position="295"/>
    </location>
</feature>
<comment type="similarity">
    <text evidence="12">Belongs to the phosphatidylserine decarboxylase family. PSD-B subfamily. Prokaryotic type I sub-subfamily.</text>
</comment>
<dbReference type="Pfam" id="PF02666">
    <property type="entry name" value="PS_Dcarbxylase"/>
    <property type="match status" value="1"/>
</dbReference>
<protein>
    <recommendedName>
        <fullName evidence="12">Phosphatidylserine decarboxylase proenzyme</fullName>
        <ecNumber evidence="12">4.1.1.65</ecNumber>
    </recommendedName>
    <component>
        <recommendedName>
            <fullName evidence="12">Phosphatidylserine decarboxylase alpha chain</fullName>
        </recommendedName>
    </component>
    <component>
        <recommendedName>
            <fullName evidence="12">Phosphatidylserine decarboxylase beta chain</fullName>
        </recommendedName>
    </component>
</protein>
<name>A0A3D9DUG7_9GAMM</name>
<comment type="function">
    <text evidence="12">Catalyzes the formation of phosphatidylethanolamine (PtdEtn) from phosphatidylserine (PtdSer).</text>
</comment>
<keyword evidence="3 12" id="KW-0444">Lipid biosynthesis</keyword>
<reference evidence="13 14" key="1">
    <citation type="submission" date="2018-07" db="EMBL/GenBank/DDBJ databases">
        <title>Genomic Encyclopedia of Type Strains, Phase IV (KMG-IV): sequencing the most valuable type-strain genomes for metagenomic binning, comparative biology and taxonomic classification.</title>
        <authorList>
            <person name="Goeker M."/>
        </authorList>
    </citation>
    <scope>NUCLEOTIDE SEQUENCE [LARGE SCALE GENOMIC DNA]</scope>
    <source>
        <strain evidence="13 14">DSM 14324</strain>
    </source>
</reference>
<gene>
    <name evidence="12" type="primary">psd</name>
    <name evidence="13" type="ORF">C8D72_2790</name>
</gene>
<keyword evidence="9 12" id="KW-0456">Lyase</keyword>
<sequence length="295" mass="32709">MPLLNRDRLFALLQYPLPQHAISRLAGQFADSRTPWIRDTFIQRFARHYDVDMSEALNPDLSSYKSFNEFFTRPLRPDARPIDSGIVSPADGVLSQFGRIDYGTLMQAKGHAYSLTALLGGDEAAATELRDGSFATVYLSPRDYHRVHMPLEGRLIRTIYVPGRLFSVNQATAREVPNLFARNERLVCLFETELGPMALVLVGAMIVAGIETIWAGQVTPQSRQPQGTAWNNADVTLGKGDEMGRFHLGSSVVMCLPKAYTFNDTLTPGMKIRLGQQLAPDPTIPADTLTPEELS</sequence>
<evidence type="ECO:0000256" key="12">
    <source>
        <dbReference type="HAMAP-Rule" id="MF_00662"/>
    </source>
</evidence>
<dbReference type="AlphaFoldDB" id="A0A3D9DUG7"/>
<dbReference type="HAMAP" id="MF_00662">
    <property type="entry name" value="PS_decarb_PSD_B_type1"/>
    <property type="match status" value="1"/>
</dbReference>
<dbReference type="InterPro" id="IPR033177">
    <property type="entry name" value="PSD-B"/>
</dbReference>
<evidence type="ECO:0000313" key="13">
    <source>
        <dbReference type="EMBL" id="REC94418.1"/>
    </source>
</evidence>
<feature type="chain" id="PRO_5023374987" description="Phosphatidylserine decarboxylase beta chain" evidence="12">
    <location>
        <begin position="1"/>
        <end position="249"/>
    </location>
</feature>
<keyword evidence="2 12" id="KW-1003">Cell membrane</keyword>
<comment type="cofactor">
    <cofactor evidence="12">
        <name>pyruvate</name>
        <dbReference type="ChEBI" id="CHEBI:15361"/>
    </cofactor>
    <text evidence="12">Binds 1 pyruvoyl group covalently per subunit.</text>
</comment>
<feature type="site" description="Cleavage (non-hydrolytic); by autocatalysis" evidence="12">
    <location>
        <begin position="249"/>
        <end position="250"/>
    </location>
</feature>
<comment type="PTM">
    <text evidence="12">Is synthesized initially as an inactive proenzyme. Formation of the active enzyme involves a self-maturation process in which the active site pyruvoyl group is generated from an internal serine residue via an autocatalytic post-translational modification. Two non-identical subunits are generated from the proenzyme in this reaction, and the pyruvate is formed at the N-terminus of the alpha chain, which is derived from the carboxyl end of the proenzyme. The autoendoproteolytic cleavage occurs by a canonical serine protease mechanism, in which the side chain hydroxyl group of the serine supplies its oxygen atom to form the C-terminus of the beta chain, while the remainder of the serine residue undergoes an oxidative deamination to produce ammonia and the pyruvoyl prosthetic group on the alpha chain. During this reaction, the Ser that is part of the protease active site of the proenzyme becomes the pyruvoyl prosthetic group, which constitutes an essential element of the active site of the mature decarboxylase.</text>
</comment>
<comment type="subcellular location">
    <subcellularLocation>
        <location evidence="12">Cell membrane</location>
        <topology evidence="12">Peripheral membrane protein</topology>
    </subcellularLocation>
</comment>
<keyword evidence="5 12" id="KW-0443">Lipid metabolism</keyword>
<evidence type="ECO:0000256" key="9">
    <source>
        <dbReference type="ARBA" id="ARBA00023239"/>
    </source>
</evidence>
<evidence type="ECO:0000256" key="10">
    <source>
        <dbReference type="ARBA" id="ARBA00023264"/>
    </source>
</evidence>
<dbReference type="PANTHER" id="PTHR10067:SF6">
    <property type="entry name" value="PHOSPHATIDYLSERINE DECARBOXYLASE PROENZYME, MITOCHONDRIAL"/>
    <property type="match status" value="1"/>
</dbReference>
<feature type="active site" description="Schiff-base intermediate with substrate; via pyruvic acid; for decarboxylase activity" evidence="12">
    <location>
        <position position="250"/>
    </location>
</feature>
<evidence type="ECO:0000256" key="4">
    <source>
        <dbReference type="ARBA" id="ARBA00022793"/>
    </source>
</evidence>
<dbReference type="EC" id="4.1.1.65" evidence="12"/>
<evidence type="ECO:0000256" key="7">
    <source>
        <dbReference type="ARBA" id="ARBA00023145"/>
    </source>
</evidence>
<keyword evidence="11 12" id="KW-0670">Pyruvate</keyword>
<dbReference type="EMBL" id="QRDJ01000008">
    <property type="protein sequence ID" value="REC94418.1"/>
    <property type="molecule type" value="Genomic_DNA"/>
</dbReference>
<feature type="active site" description="Charge relay system; for autoendoproteolytic cleavage activity" evidence="12">
    <location>
        <position position="91"/>
    </location>
</feature>
<keyword evidence="6 12" id="KW-0472">Membrane</keyword>
<dbReference type="Proteomes" id="UP000256334">
    <property type="component" value="Unassembled WGS sequence"/>
</dbReference>
<dbReference type="GO" id="GO:0004609">
    <property type="term" value="F:phosphatidylserine decarboxylase activity"/>
    <property type="evidence" value="ECO:0007669"/>
    <property type="project" value="UniProtKB-UniRule"/>
</dbReference>
<keyword evidence="4 12" id="KW-0210">Decarboxylase</keyword>
<comment type="subunit">
    <text evidence="12">Heterodimer of a large membrane-associated beta subunit and a small pyruvoyl-containing alpha subunit.</text>
</comment>
<evidence type="ECO:0000256" key="3">
    <source>
        <dbReference type="ARBA" id="ARBA00022516"/>
    </source>
</evidence>